<comment type="caution">
    <text evidence="1">The sequence shown here is derived from an EMBL/GenBank/DDBJ whole genome shotgun (WGS) entry which is preliminary data.</text>
</comment>
<reference evidence="1 2" key="1">
    <citation type="submission" date="2019-03" db="EMBL/GenBank/DDBJ databases">
        <title>Single cell metagenomics reveals metabolic interactions within the superorganism composed of flagellate Streblomastix strix and complex community of Bacteroidetes bacteria on its surface.</title>
        <authorList>
            <person name="Treitli S.C."/>
            <person name="Kolisko M."/>
            <person name="Husnik F."/>
            <person name="Keeling P."/>
            <person name="Hampl V."/>
        </authorList>
    </citation>
    <scope>NUCLEOTIDE SEQUENCE [LARGE SCALE GENOMIC DNA]</scope>
    <source>
        <strain evidence="1">ST1C</strain>
    </source>
</reference>
<organism evidence="1 2">
    <name type="scientific">Streblomastix strix</name>
    <dbReference type="NCBI Taxonomy" id="222440"/>
    <lineage>
        <taxon>Eukaryota</taxon>
        <taxon>Metamonada</taxon>
        <taxon>Preaxostyla</taxon>
        <taxon>Oxymonadida</taxon>
        <taxon>Streblomastigidae</taxon>
        <taxon>Streblomastix</taxon>
    </lineage>
</organism>
<dbReference type="SUPFAM" id="SSF81901">
    <property type="entry name" value="HCP-like"/>
    <property type="match status" value="1"/>
</dbReference>
<protein>
    <recommendedName>
        <fullName evidence="3">Sel1 repeat family protein</fullName>
    </recommendedName>
</protein>
<sequence>MIFVKQSCSPSQETKIVLNLRQQLKYFEIAGNGGNATALYNLAVMHTTGEGCEGDGVPVNIQLAARYFRMAAKQGDLIYPEHIINLHCLLEYSQT</sequence>
<gene>
    <name evidence="1" type="ORF">EZS28_056089</name>
</gene>
<evidence type="ECO:0008006" key="3">
    <source>
        <dbReference type="Google" id="ProtNLM"/>
    </source>
</evidence>
<evidence type="ECO:0000313" key="2">
    <source>
        <dbReference type="Proteomes" id="UP000324800"/>
    </source>
</evidence>
<name>A0A5J4PRZ3_9EUKA</name>
<dbReference type="InterPro" id="IPR006597">
    <property type="entry name" value="Sel1-like"/>
</dbReference>
<proteinExistence type="predicted"/>
<dbReference type="Gene3D" id="1.25.40.10">
    <property type="entry name" value="Tetratricopeptide repeat domain"/>
    <property type="match status" value="1"/>
</dbReference>
<dbReference type="Pfam" id="PF08238">
    <property type="entry name" value="Sel1"/>
    <property type="match status" value="1"/>
</dbReference>
<dbReference type="Proteomes" id="UP000324800">
    <property type="component" value="Unassembled WGS sequence"/>
</dbReference>
<dbReference type="InterPro" id="IPR011990">
    <property type="entry name" value="TPR-like_helical_dom_sf"/>
</dbReference>
<dbReference type="AlphaFoldDB" id="A0A5J4PRZ3"/>
<dbReference type="SMART" id="SM00671">
    <property type="entry name" value="SEL1"/>
    <property type="match status" value="1"/>
</dbReference>
<accession>A0A5J4PRZ3</accession>
<evidence type="ECO:0000313" key="1">
    <source>
        <dbReference type="EMBL" id="KAA6311620.1"/>
    </source>
</evidence>
<dbReference type="OrthoDB" id="272077at2759"/>
<dbReference type="EMBL" id="SNRW01049155">
    <property type="protein sequence ID" value="KAA6311620.1"/>
    <property type="molecule type" value="Genomic_DNA"/>
</dbReference>